<gene>
    <name evidence="3" type="ORF">WJX72_009258</name>
</gene>
<dbReference type="EMBL" id="JALJOR010000003">
    <property type="protein sequence ID" value="KAK9820345.1"/>
    <property type="molecule type" value="Genomic_DNA"/>
</dbReference>
<dbReference type="Proteomes" id="UP001489004">
    <property type="component" value="Unassembled WGS sequence"/>
</dbReference>
<evidence type="ECO:0000313" key="3">
    <source>
        <dbReference type="EMBL" id="KAK9820345.1"/>
    </source>
</evidence>
<evidence type="ECO:0000256" key="2">
    <source>
        <dbReference type="SAM" id="Phobius"/>
    </source>
</evidence>
<keyword evidence="2" id="KW-1133">Transmembrane helix</keyword>
<dbReference type="AlphaFoldDB" id="A0AAW1QG01"/>
<organism evidence="3 4">
    <name type="scientific">[Myrmecia] bisecta</name>
    <dbReference type="NCBI Taxonomy" id="41462"/>
    <lineage>
        <taxon>Eukaryota</taxon>
        <taxon>Viridiplantae</taxon>
        <taxon>Chlorophyta</taxon>
        <taxon>core chlorophytes</taxon>
        <taxon>Trebouxiophyceae</taxon>
        <taxon>Trebouxiales</taxon>
        <taxon>Trebouxiaceae</taxon>
        <taxon>Myrmecia</taxon>
    </lineage>
</organism>
<proteinExistence type="predicted"/>
<protein>
    <submittedName>
        <fullName evidence="3">Uncharacterized protein</fullName>
    </submittedName>
</protein>
<feature type="region of interest" description="Disordered" evidence="1">
    <location>
        <begin position="205"/>
        <end position="235"/>
    </location>
</feature>
<keyword evidence="2" id="KW-0472">Membrane</keyword>
<name>A0AAW1QG01_9CHLO</name>
<reference evidence="3 4" key="1">
    <citation type="journal article" date="2024" name="Nat. Commun.">
        <title>Phylogenomics reveals the evolutionary origins of lichenization in chlorophyte algae.</title>
        <authorList>
            <person name="Puginier C."/>
            <person name="Libourel C."/>
            <person name="Otte J."/>
            <person name="Skaloud P."/>
            <person name="Haon M."/>
            <person name="Grisel S."/>
            <person name="Petersen M."/>
            <person name="Berrin J.G."/>
            <person name="Delaux P.M."/>
            <person name="Dal Grande F."/>
            <person name="Keller J."/>
        </authorList>
    </citation>
    <scope>NUCLEOTIDE SEQUENCE [LARGE SCALE GENOMIC DNA]</scope>
    <source>
        <strain evidence="3 4">SAG 2043</strain>
    </source>
</reference>
<evidence type="ECO:0000256" key="1">
    <source>
        <dbReference type="SAM" id="MobiDB-lite"/>
    </source>
</evidence>
<feature type="region of interest" description="Disordered" evidence="1">
    <location>
        <begin position="265"/>
        <end position="299"/>
    </location>
</feature>
<feature type="region of interest" description="Disordered" evidence="1">
    <location>
        <begin position="1"/>
        <end position="32"/>
    </location>
</feature>
<evidence type="ECO:0000313" key="4">
    <source>
        <dbReference type="Proteomes" id="UP001489004"/>
    </source>
</evidence>
<sequence>MDHEESLRRLREAVGGEFSANSPPVIPAGTMDQEPIGSAIAHLASEFMGLGQADRSPEWQRVVAMRAEGNNSPSSDKAWRDWEVVSPTRCASPRLPTTSDTTAKWSGNFNEAGSAAAEIAPGVQHVDSEQGVIAVVSSPPAPQPSASSSAANTVCSGQEQAAPLAAKAIPADSAAQDISEPIMAASQHDTGPAKPEQLLDVSDAAQPEDQHTLEPQHTLGPPVSSSPVPAFPALDSLRSTAGSGVMVGDFEASDEDAVELLHADLEGPDGGSEVEAPPVAAPPVNDAPASGPAPPAARPPAYGRLPSLVVEQVLAGLRVPLDKVSSSEMVQRFWSWLQEWTGRLQAVLPTRPILHLYHLAPMKGQPQRIDWVKAGLATSVVALGALVGYLALRQRDLTRALRLKDKEISQMVFRMFSLQEALQGSRRIPIIRHTCSFTSFNAADLI</sequence>
<feature type="transmembrane region" description="Helical" evidence="2">
    <location>
        <begin position="371"/>
        <end position="392"/>
    </location>
</feature>
<accession>A0AAW1QG01</accession>
<keyword evidence="4" id="KW-1185">Reference proteome</keyword>
<keyword evidence="2" id="KW-0812">Transmembrane</keyword>
<feature type="compositionally biased region" description="Low complexity" evidence="1">
    <location>
        <begin position="276"/>
        <end position="290"/>
    </location>
</feature>
<comment type="caution">
    <text evidence="3">The sequence shown here is derived from an EMBL/GenBank/DDBJ whole genome shotgun (WGS) entry which is preliminary data.</text>
</comment>
<feature type="compositionally biased region" description="Basic and acidic residues" evidence="1">
    <location>
        <begin position="1"/>
        <end position="14"/>
    </location>
</feature>